<evidence type="ECO:0000313" key="2">
    <source>
        <dbReference type="EMBL" id="GID68394.1"/>
    </source>
</evidence>
<dbReference type="AlphaFoldDB" id="A0A919IMI5"/>
<gene>
    <name evidence="2" type="ORF">Acy02nite_62750</name>
</gene>
<organism evidence="2 3">
    <name type="scientific">Actinoplanes cyaneus</name>
    <dbReference type="NCBI Taxonomy" id="52696"/>
    <lineage>
        <taxon>Bacteria</taxon>
        <taxon>Bacillati</taxon>
        <taxon>Actinomycetota</taxon>
        <taxon>Actinomycetes</taxon>
        <taxon>Micromonosporales</taxon>
        <taxon>Micromonosporaceae</taxon>
        <taxon>Actinoplanes</taxon>
    </lineage>
</organism>
<dbReference type="RefSeq" id="WP_203747891.1">
    <property type="nucleotide sequence ID" value="NZ_BAAAUC010000022.1"/>
</dbReference>
<comment type="caution">
    <text evidence="2">The sequence shown here is derived from an EMBL/GenBank/DDBJ whole genome shotgun (WGS) entry which is preliminary data.</text>
</comment>
<name>A0A919IMI5_9ACTN</name>
<keyword evidence="3" id="KW-1185">Reference proteome</keyword>
<dbReference type="EMBL" id="BOMH01000046">
    <property type="protein sequence ID" value="GID68394.1"/>
    <property type="molecule type" value="Genomic_DNA"/>
</dbReference>
<reference evidence="2" key="1">
    <citation type="submission" date="2021-01" db="EMBL/GenBank/DDBJ databases">
        <title>Whole genome shotgun sequence of Actinoplanes cyaneus NBRC 14990.</title>
        <authorList>
            <person name="Komaki H."/>
            <person name="Tamura T."/>
        </authorList>
    </citation>
    <scope>NUCLEOTIDE SEQUENCE</scope>
    <source>
        <strain evidence="2">NBRC 14990</strain>
    </source>
</reference>
<feature type="chain" id="PRO_5037816164" evidence="1">
    <location>
        <begin position="31"/>
        <end position="168"/>
    </location>
</feature>
<feature type="signal peptide" evidence="1">
    <location>
        <begin position="1"/>
        <end position="30"/>
    </location>
</feature>
<protein>
    <submittedName>
        <fullName evidence="2">Uncharacterized protein</fullName>
    </submittedName>
</protein>
<evidence type="ECO:0000313" key="3">
    <source>
        <dbReference type="Proteomes" id="UP000619479"/>
    </source>
</evidence>
<keyword evidence="1" id="KW-0732">Signal</keyword>
<sequence>MIRRKLGALLATLTLGLGAGSVASATAAQASTFSCNAKYFLKSAAEDRYYSSTPAGDYVFAAGTVRGWYEQFTVCRDSSWSRQFFVLKSEGMSAHLGGDAYIDQQNGVLRMSTRPLTGNHLFEWRGGGNPYFGLYHAETGRYLTTRETTRVSLGPTNLGWFEALYRES</sequence>
<dbReference type="PROSITE" id="PS51257">
    <property type="entry name" value="PROKAR_LIPOPROTEIN"/>
    <property type="match status" value="1"/>
</dbReference>
<dbReference type="Proteomes" id="UP000619479">
    <property type="component" value="Unassembled WGS sequence"/>
</dbReference>
<evidence type="ECO:0000256" key="1">
    <source>
        <dbReference type="SAM" id="SignalP"/>
    </source>
</evidence>
<proteinExistence type="predicted"/>
<accession>A0A919IMI5</accession>